<comment type="similarity">
    <text evidence="2">Belongs to the NAD(P)-dependent epimerase/dehydratase family.</text>
</comment>
<dbReference type="eggNOG" id="COG0451">
    <property type="taxonomic scope" value="Bacteria"/>
</dbReference>
<comment type="pathway">
    <text evidence="1">Bacterial outer membrane biogenesis; LPS O-antigen biosynthesis.</text>
</comment>
<name>E1SVQ9_FERBD</name>
<dbReference type="SUPFAM" id="SSF51735">
    <property type="entry name" value="NAD(P)-binding Rossmann-fold domains"/>
    <property type="match status" value="1"/>
</dbReference>
<dbReference type="KEGG" id="fbl:Fbal_2187"/>
<protein>
    <submittedName>
        <fullName evidence="4">NAD-dependent epimerase/dehydratase</fullName>
    </submittedName>
</protein>
<dbReference type="CDD" id="cd08946">
    <property type="entry name" value="SDR_e"/>
    <property type="match status" value="1"/>
</dbReference>
<evidence type="ECO:0000256" key="1">
    <source>
        <dbReference type="ARBA" id="ARBA00005125"/>
    </source>
</evidence>
<dbReference type="InterPro" id="IPR001509">
    <property type="entry name" value="Epimerase_deHydtase"/>
</dbReference>
<evidence type="ECO:0000259" key="3">
    <source>
        <dbReference type="Pfam" id="PF01370"/>
    </source>
</evidence>
<evidence type="ECO:0000256" key="2">
    <source>
        <dbReference type="ARBA" id="ARBA00007637"/>
    </source>
</evidence>
<dbReference type="GeneID" id="67182386"/>
<reference evidence="4 5" key="1">
    <citation type="journal article" date="2010" name="Stand. Genomic Sci.">
        <title>Complete genome sequence of Ferrimonas balearica type strain (PAT).</title>
        <authorList>
            <person name="Nolan M."/>
            <person name="Sikorski J."/>
            <person name="Davenport K."/>
            <person name="Lucas S."/>
            <person name="Glavina Del Rio T."/>
            <person name="Tice H."/>
            <person name="Cheng J."/>
            <person name="Goodwin L."/>
            <person name="Pitluck S."/>
            <person name="Liolios K."/>
            <person name="Ivanova N."/>
            <person name="Mavromatis K."/>
            <person name="Ovchinnikova G."/>
            <person name="Pati A."/>
            <person name="Chen A."/>
            <person name="Palaniappan K."/>
            <person name="Land M."/>
            <person name="Hauser L."/>
            <person name="Chang Y."/>
            <person name="Jeffries C."/>
            <person name="Tapia R."/>
            <person name="Brettin T."/>
            <person name="Detter J."/>
            <person name="Han C."/>
            <person name="Yasawong M."/>
            <person name="Rohde M."/>
            <person name="Tindall B."/>
            <person name="Goker M."/>
            <person name="Woyke T."/>
            <person name="Bristow J."/>
            <person name="Eisen J."/>
            <person name="Markowitz V."/>
            <person name="Hugenholtz P."/>
            <person name="Kyrpides N."/>
            <person name="Klenk H."/>
            <person name="Lapidus A."/>
        </authorList>
    </citation>
    <scope>NUCLEOTIDE SEQUENCE [LARGE SCALE GENOMIC DNA]</scope>
    <source>
        <strain evidence="5">DSM 9799 / CCM 4581 / KCTC 23876 / PAT</strain>
    </source>
</reference>
<dbReference type="STRING" id="550540.Fbal_2187"/>
<evidence type="ECO:0000313" key="4">
    <source>
        <dbReference type="EMBL" id="ADN76390.1"/>
    </source>
</evidence>
<dbReference type="HOGENOM" id="CLU_007383_6_1_6"/>
<organism evidence="4 5">
    <name type="scientific">Ferrimonas balearica (strain DSM 9799 / CCM 4581 / KCTC 23876 / PAT)</name>
    <dbReference type="NCBI Taxonomy" id="550540"/>
    <lineage>
        <taxon>Bacteria</taxon>
        <taxon>Pseudomonadati</taxon>
        <taxon>Pseudomonadota</taxon>
        <taxon>Gammaproteobacteria</taxon>
        <taxon>Alteromonadales</taxon>
        <taxon>Ferrimonadaceae</taxon>
        <taxon>Ferrimonas</taxon>
    </lineage>
</organism>
<sequence>MRHIILGGDGFLGTELCKKLIARQETVVIADIKRSEDSPIYQSPLVSYVPVDVCQADSLKALEVTPEDHVYHFAARLLVPILPRAQRQSYFWTVLYQGTENVLNYLKQRGAKRLIYFTTDMVYGHTREHPRTESHPRVPLGPYGEAKYQSELLCERYRQEGFDITIFRPRLIIGPGRLGILEKLFKLIDMNLPVPTIGSGNNHYQFISVSDCAEACLAAIDAGYPNRAFNLGSANPPPVNVLLRQLIVHAQSRSILMPTPAFLVKAVLAGLDRINSPLMDPEQYLIADETCVLDIQAGKKELGWEPQDNDQTMLIAAYDSYRSQQQDDPDLERA</sequence>
<evidence type="ECO:0000313" key="5">
    <source>
        <dbReference type="Proteomes" id="UP000006683"/>
    </source>
</evidence>
<dbReference type="InterPro" id="IPR036291">
    <property type="entry name" value="NAD(P)-bd_dom_sf"/>
</dbReference>
<feature type="domain" description="NAD-dependent epimerase/dehydratase" evidence="3">
    <location>
        <begin position="4"/>
        <end position="232"/>
    </location>
</feature>
<accession>E1SVQ9</accession>
<proteinExistence type="inferred from homology"/>
<dbReference type="PANTHER" id="PTHR43000">
    <property type="entry name" value="DTDP-D-GLUCOSE 4,6-DEHYDRATASE-RELATED"/>
    <property type="match status" value="1"/>
</dbReference>
<dbReference type="AlphaFoldDB" id="E1SVQ9"/>
<dbReference type="Pfam" id="PF01370">
    <property type="entry name" value="Epimerase"/>
    <property type="match status" value="1"/>
</dbReference>
<gene>
    <name evidence="4" type="ordered locus">Fbal_2187</name>
</gene>
<dbReference type="Gene3D" id="3.40.50.720">
    <property type="entry name" value="NAD(P)-binding Rossmann-like Domain"/>
    <property type="match status" value="1"/>
</dbReference>
<dbReference type="OrthoDB" id="9801056at2"/>
<dbReference type="Proteomes" id="UP000006683">
    <property type="component" value="Chromosome"/>
</dbReference>
<dbReference type="EMBL" id="CP002209">
    <property type="protein sequence ID" value="ADN76390.1"/>
    <property type="molecule type" value="Genomic_DNA"/>
</dbReference>
<dbReference type="RefSeq" id="WP_013345696.1">
    <property type="nucleotide sequence ID" value="NC_014541.1"/>
</dbReference>
<keyword evidence="5" id="KW-1185">Reference proteome</keyword>